<evidence type="ECO:0000313" key="2">
    <source>
        <dbReference type="EMBL" id="MDU8992505.1"/>
    </source>
</evidence>
<feature type="transmembrane region" description="Helical" evidence="1">
    <location>
        <begin position="6"/>
        <end position="28"/>
    </location>
</feature>
<dbReference type="RefSeq" id="WP_316732551.1">
    <property type="nucleotide sequence ID" value="NZ_JARAKF010000001.1"/>
</dbReference>
<dbReference type="Proteomes" id="UP001257627">
    <property type="component" value="Unassembled WGS sequence"/>
</dbReference>
<sequence length="183" mass="19634">MSASDVVRCMLTALFAAGAVHALWCGLLSRSSGWRSRGDHLLHTVMALAMAVMPWNGGGMLPEARTIFFAAAALWFPLTAVSRQRQFELTDVAGRLPYAAGMAAMAWMTHLGHSRGSKAGGVVTGVLALYLLACALRSLTRDMPVLRRAPGTADSSTGIRAPYTHFWHGSMALGTVIMLLMHH</sequence>
<evidence type="ECO:0000313" key="3">
    <source>
        <dbReference type="Proteomes" id="UP001257627"/>
    </source>
</evidence>
<dbReference type="Pfam" id="PF17197">
    <property type="entry name" value="DUF5134"/>
    <property type="match status" value="1"/>
</dbReference>
<protein>
    <submittedName>
        <fullName evidence="2">DUF5134 domain-containing protein</fullName>
    </submittedName>
</protein>
<feature type="transmembrane region" description="Helical" evidence="1">
    <location>
        <begin position="119"/>
        <end position="139"/>
    </location>
</feature>
<comment type="caution">
    <text evidence="2">The sequence shown here is derived from an EMBL/GenBank/DDBJ whole genome shotgun (WGS) entry which is preliminary data.</text>
</comment>
<reference evidence="2 3" key="1">
    <citation type="submission" date="2023-02" db="EMBL/GenBank/DDBJ databases">
        <authorList>
            <person name="Maleckis M."/>
        </authorList>
    </citation>
    <scope>NUCLEOTIDE SEQUENCE [LARGE SCALE GENOMIC DNA]</scope>
    <source>
        <strain evidence="2 3">P8-A2</strain>
    </source>
</reference>
<accession>A0ABU3UF16</accession>
<evidence type="ECO:0000256" key="1">
    <source>
        <dbReference type="SAM" id="Phobius"/>
    </source>
</evidence>
<keyword evidence="1" id="KW-0472">Membrane</keyword>
<keyword evidence="1" id="KW-0812">Transmembrane</keyword>
<keyword evidence="1" id="KW-1133">Transmembrane helix</keyword>
<name>A0ABU3UF16_9ACTN</name>
<keyword evidence="3" id="KW-1185">Reference proteome</keyword>
<dbReference type="InterPro" id="IPR033458">
    <property type="entry name" value="DUF5134"/>
</dbReference>
<feature type="transmembrane region" description="Helical" evidence="1">
    <location>
        <begin position="93"/>
        <end position="113"/>
    </location>
</feature>
<organism evidence="2 3">
    <name type="scientific">Streptomyces mirabilis</name>
    <dbReference type="NCBI Taxonomy" id="68239"/>
    <lineage>
        <taxon>Bacteria</taxon>
        <taxon>Bacillati</taxon>
        <taxon>Actinomycetota</taxon>
        <taxon>Actinomycetes</taxon>
        <taxon>Kitasatosporales</taxon>
        <taxon>Streptomycetaceae</taxon>
        <taxon>Streptomyces</taxon>
    </lineage>
</organism>
<proteinExistence type="predicted"/>
<gene>
    <name evidence="2" type="ORF">PU648_09055</name>
</gene>
<dbReference type="EMBL" id="JARAKF010000001">
    <property type="protein sequence ID" value="MDU8992505.1"/>
    <property type="molecule type" value="Genomic_DNA"/>
</dbReference>